<dbReference type="InterPro" id="IPR050491">
    <property type="entry name" value="AmpC-like"/>
</dbReference>
<dbReference type="InterPro" id="IPR021860">
    <property type="entry name" value="Peptidase_S12_Pab87-rel_C"/>
</dbReference>
<accession>A0A8H4TZ69</accession>
<dbReference type="Pfam" id="PF11954">
    <property type="entry name" value="DUF3471"/>
    <property type="match status" value="1"/>
</dbReference>
<dbReference type="OrthoDB" id="5946976at2759"/>
<gene>
    <name evidence="5" type="ORF">FSARC_5538</name>
</gene>
<evidence type="ECO:0000313" key="6">
    <source>
        <dbReference type="Proteomes" id="UP000622797"/>
    </source>
</evidence>
<dbReference type="InterPro" id="IPR001466">
    <property type="entry name" value="Beta-lactam-related"/>
</dbReference>
<evidence type="ECO:0008006" key="7">
    <source>
        <dbReference type="Google" id="ProtNLM"/>
    </source>
</evidence>
<dbReference type="SUPFAM" id="SSF56601">
    <property type="entry name" value="beta-lactamase/transpeptidase-like"/>
    <property type="match status" value="1"/>
</dbReference>
<name>A0A8H4TZ69_9HYPO</name>
<feature type="domain" description="Peptidase S12 Pab87-related C-terminal" evidence="4">
    <location>
        <begin position="425"/>
        <end position="526"/>
    </location>
</feature>
<evidence type="ECO:0000256" key="1">
    <source>
        <dbReference type="ARBA" id="ARBA00038215"/>
    </source>
</evidence>
<dbReference type="PANTHER" id="PTHR46825:SF9">
    <property type="entry name" value="BETA-LACTAMASE-RELATED DOMAIN-CONTAINING PROTEIN"/>
    <property type="match status" value="1"/>
</dbReference>
<keyword evidence="6" id="KW-1185">Reference proteome</keyword>
<proteinExistence type="inferred from homology"/>
<dbReference type="EMBL" id="JABEXW010000268">
    <property type="protein sequence ID" value="KAF4966823.1"/>
    <property type="molecule type" value="Genomic_DNA"/>
</dbReference>
<organism evidence="5 6">
    <name type="scientific">Fusarium sarcochroum</name>
    <dbReference type="NCBI Taxonomy" id="1208366"/>
    <lineage>
        <taxon>Eukaryota</taxon>
        <taxon>Fungi</taxon>
        <taxon>Dikarya</taxon>
        <taxon>Ascomycota</taxon>
        <taxon>Pezizomycotina</taxon>
        <taxon>Sordariomycetes</taxon>
        <taxon>Hypocreomycetidae</taxon>
        <taxon>Hypocreales</taxon>
        <taxon>Nectriaceae</taxon>
        <taxon>Fusarium</taxon>
        <taxon>Fusarium lateritium species complex</taxon>
    </lineage>
</organism>
<reference evidence="5" key="1">
    <citation type="journal article" date="2020" name="BMC Genomics">
        <title>Correction to: Identification and distribution of gene clusters required for synthesis of sphingolipid metabolism inhibitors in diverse species of the filamentous fungus Fusarium.</title>
        <authorList>
            <person name="Kim H.S."/>
            <person name="Lohmar J.M."/>
            <person name="Busman M."/>
            <person name="Brown D.W."/>
            <person name="Naumann T.A."/>
            <person name="Divon H.H."/>
            <person name="Lysoe E."/>
            <person name="Uhlig S."/>
            <person name="Proctor R.H."/>
        </authorList>
    </citation>
    <scope>NUCLEOTIDE SEQUENCE</scope>
    <source>
        <strain evidence="5">NRRL 20472</strain>
    </source>
</reference>
<dbReference type="Gene3D" id="3.40.710.10">
    <property type="entry name" value="DD-peptidase/beta-lactamase superfamily"/>
    <property type="match status" value="1"/>
</dbReference>
<protein>
    <recommendedName>
        <fullName evidence="7">Beta-lactamase family protein</fullName>
    </recommendedName>
</protein>
<evidence type="ECO:0000313" key="5">
    <source>
        <dbReference type="EMBL" id="KAF4966823.1"/>
    </source>
</evidence>
<comment type="similarity">
    <text evidence="1">Belongs to the peptidase S12 family.</text>
</comment>
<dbReference type="PANTHER" id="PTHR46825">
    <property type="entry name" value="D-ALANYL-D-ALANINE-CARBOXYPEPTIDASE/ENDOPEPTIDASE AMPH"/>
    <property type="match status" value="1"/>
</dbReference>
<evidence type="ECO:0000256" key="2">
    <source>
        <dbReference type="SAM" id="MobiDB-lite"/>
    </source>
</evidence>
<dbReference type="AlphaFoldDB" id="A0A8H4TZ69"/>
<dbReference type="Pfam" id="PF00144">
    <property type="entry name" value="Beta-lactamase"/>
    <property type="match status" value="1"/>
</dbReference>
<reference evidence="5" key="2">
    <citation type="submission" date="2020-05" db="EMBL/GenBank/DDBJ databases">
        <authorList>
            <person name="Kim H.-S."/>
            <person name="Proctor R.H."/>
            <person name="Brown D.W."/>
        </authorList>
    </citation>
    <scope>NUCLEOTIDE SEQUENCE</scope>
    <source>
        <strain evidence="5">NRRL 20472</strain>
    </source>
</reference>
<feature type="domain" description="Beta-lactamase-related" evidence="3">
    <location>
        <begin position="9"/>
        <end position="347"/>
    </location>
</feature>
<feature type="compositionally biased region" description="Basic and acidic residues" evidence="2">
    <location>
        <begin position="364"/>
        <end position="379"/>
    </location>
</feature>
<dbReference type="Proteomes" id="UP000622797">
    <property type="component" value="Unassembled WGS sequence"/>
</dbReference>
<evidence type="ECO:0000259" key="4">
    <source>
        <dbReference type="Pfam" id="PF11954"/>
    </source>
</evidence>
<comment type="caution">
    <text evidence="5">The sequence shown here is derived from an EMBL/GenBank/DDBJ whole genome shotgun (WGS) entry which is preliminary data.</text>
</comment>
<feature type="region of interest" description="Disordered" evidence="2">
    <location>
        <begin position="364"/>
        <end position="409"/>
    </location>
</feature>
<dbReference type="InterPro" id="IPR012338">
    <property type="entry name" value="Beta-lactam/transpept-like"/>
</dbReference>
<sequence>MNFFSSPNFDRHVKDLMRQNRVPGLSIAIVHRDREQSTGYGFTSIEDQMPCTADTLFDIASSSKSLTAAAVALLVDDDDFPEVQYDSIMSELLPDDFVLSDDSYTKCVMLDDLLGHYTGMAGHDDSYMGVRAAQPDNARSITRNLRNLAHAVPPRSRYIYCNMMYTVLTHLIEVKTGQSFGDFLQRRIFDPLDMDSSSLQPDGARAKGHGHRFAEGHIWDKKASSYREIEAENSPEGQGAGSIIASVNDFIKFIKALINHQGPINDNVYQGLTQSRSERDPTHRQKKSNITRLFYTAGMDYYLLRGHAVFGHSGDIAGFGSRFIFLPDSKFGAVVMGNSSGTNSVAAQLFWEFIGEVLDVQEPERQIPRTNRDMRKDQQQTHLSINLKNGSQSQPSEKARKDRNYANNKRVIDGMNVDERHQEAHEAAQQQDAPLSTYTGDYWSPGYRAMRVEIKNNTLFIDATDRSLGFTATIERQRDQTMYNALVRDYYAAGDEVIATKFVFENGKVVKMGMDLEPLVNDLIWFDKVENSTRNR</sequence>
<evidence type="ECO:0000259" key="3">
    <source>
        <dbReference type="Pfam" id="PF00144"/>
    </source>
</evidence>
<feature type="compositionally biased region" description="Polar residues" evidence="2">
    <location>
        <begin position="380"/>
        <end position="396"/>
    </location>
</feature>